<dbReference type="AlphaFoldDB" id="A0A0U1M884"/>
<name>A0A0U1M884_TALIS</name>
<organism evidence="2 3">
    <name type="scientific">Talaromyces islandicus</name>
    <name type="common">Penicillium islandicum</name>
    <dbReference type="NCBI Taxonomy" id="28573"/>
    <lineage>
        <taxon>Eukaryota</taxon>
        <taxon>Fungi</taxon>
        <taxon>Dikarya</taxon>
        <taxon>Ascomycota</taxon>
        <taxon>Pezizomycotina</taxon>
        <taxon>Eurotiomycetes</taxon>
        <taxon>Eurotiomycetidae</taxon>
        <taxon>Eurotiales</taxon>
        <taxon>Trichocomaceae</taxon>
        <taxon>Talaromyces</taxon>
        <taxon>Talaromyces sect. Islandici</taxon>
    </lineage>
</organism>
<dbReference type="PANTHER" id="PTHR47381">
    <property type="entry name" value="ALPHA/BETA-HYDROLASES SUPERFAMILY PROTEIN"/>
    <property type="match status" value="1"/>
</dbReference>
<dbReference type="Gene3D" id="3.40.50.1820">
    <property type="entry name" value="alpha/beta hydrolase"/>
    <property type="match status" value="1"/>
</dbReference>
<dbReference type="OrthoDB" id="2152248at2759"/>
<dbReference type="InterPro" id="IPR029058">
    <property type="entry name" value="AB_hydrolase_fold"/>
</dbReference>
<sequence>MQPHFMPKSDTPRSSKTVFTIGGLRTYVYGLEEAEKQGYSDVAVLYLAHGRTRNYGDMEAIAHEVLYQYGNAEGRRSAGLIAVTLDMRNHGERKLSDKSNDAWDMGNEFHAQDMLSIISGSAQDFDLLIDYLPTYLPQFKKFYNIMSGMSLGGHTSWRLGTNSSSKLHGLAIVIGSPEMAALLLNRLGVDANALSALGDDLYKIPYDTLSQVLTEEQRRRWPRALHGLVAELDRNTAENFPRDVPTYILNGKLDPLVPDRFTEAWVAKRKDEGYANLDHFAEENTGHACTQVMVDNIASWLVKLFT</sequence>
<evidence type="ECO:0000313" key="3">
    <source>
        <dbReference type="Proteomes" id="UP000054383"/>
    </source>
</evidence>
<dbReference type="Pfam" id="PF12697">
    <property type="entry name" value="Abhydrolase_6"/>
    <property type="match status" value="1"/>
</dbReference>
<dbReference type="SUPFAM" id="SSF53474">
    <property type="entry name" value="alpha/beta-Hydrolases"/>
    <property type="match status" value="1"/>
</dbReference>
<dbReference type="OMA" id="NHGSRKV"/>
<protein>
    <recommendedName>
        <fullName evidence="1">AB hydrolase-1 domain-containing protein</fullName>
    </recommendedName>
</protein>
<dbReference type="InterPro" id="IPR000073">
    <property type="entry name" value="AB_hydrolase_1"/>
</dbReference>
<dbReference type="STRING" id="28573.A0A0U1M884"/>
<proteinExistence type="predicted"/>
<feature type="domain" description="AB hydrolase-1" evidence="1">
    <location>
        <begin position="74"/>
        <end position="289"/>
    </location>
</feature>
<accession>A0A0U1M884</accession>
<keyword evidence="3" id="KW-1185">Reference proteome</keyword>
<dbReference type="Proteomes" id="UP000054383">
    <property type="component" value="Unassembled WGS sequence"/>
</dbReference>
<gene>
    <name evidence="2" type="ORF">PISL3812_08319</name>
</gene>
<evidence type="ECO:0000313" key="2">
    <source>
        <dbReference type="EMBL" id="CRG91271.1"/>
    </source>
</evidence>
<evidence type="ECO:0000259" key="1">
    <source>
        <dbReference type="Pfam" id="PF12697"/>
    </source>
</evidence>
<dbReference type="EMBL" id="CVMT01000009">
    <property type="protein sequence ID" value="CRG91271.1"/>
    <property type="molecule type" value="Genomic_DNA"/>
</dbReference>
<dbReference type="PANTHER" id="PTHR47381:SF3">
    <property type="entry name" value="ALPHA_BETA-HYDROLASES SUPERFAMILY PROTEIN"/>
    <property type="match status" value="1"/>
</dbReference>
<reference evidence="2 3" key="1">
    <citation type="submission" date="2015-04" db="EMBL/GenBank/DDBJ databases">
        <authorList>
            <person name="Syromyatnikov M.Y."/>
            <person name="Popov V.N."/>
        </authorList>
    </citation>
    <scope>NUCLEOTIDE SEQUENCE [LARGE SCALE GENOMIC DNA]</scope>
    <source>
        <strain evidence="2">WF-38-12</strain>
    </source>
</reference>